<reference evidence="2 3" key="1">
    <citation type="journal article" date="2010" name="Proc. Natl. Acad. Sci. U.S.A.">
        <title>Insights into evolution of multicellular fungi from the assembled chromosomes of the mushroom Coprinopsis cinerea (Coprinus cinereus).</title>
        <authorList>
            <person name="Stajich J.E."/>
            <person name="Wilke S.K."/>
            <person name="Ahren D."/>
            <person name="Au C.H."/>
            <person name="Birren B.W."/>
            <person name="Borodovsky M."/>
            <person name="Burns C."/>
            <person name="Canback B."/>
            <person name="Casselton L.A."/>
            <person name="Cheng C.K."/>
            <person name="Deng J."/>
            <person name="Dietrich F.S."/>
            <person name="Fargo D.C."/>
            <person name="Farman M.L."/>
            <person name="Gathman A.C."/>
            <person name="Goldberg J."/>
            <person name="Guigo R."/>
            <person name="Hoegger P.J."/>
            <person name="Hooker J.B."/>
            <person name="Huggins A."/>
            <person name="James T.Y."/>
            <person name="Kamada T."/>
            <person name="Kilaru S."/>
            <person name="Kodira C."/>
            <person name="Kues U."/>
            <person name="Kupfer D."/>
            <person name="Kwan H.S."/>
            <person name="Lomsadze A."/>
            <person name="Li W."/>
            <person name="Lilly W.W."/>
            <person name="Ma L.J."/>
            <person name="Mackey A.J."/>
            <person name="Manning G."/>
            <person name="Martin F."/>
            <person name="Muraguchi H."/>
            <person name="Natvig D.O."/>
            <person name="Palmerini H."/>
            <person name="Ramesh M.A."/>
            <person name="Rehmeyer C.J."/>
            <person name="Roe B.A."/>
            <person name="Shenoy N."/>
            <person name="Stanke M."/>
            <person name="Ter-Hovhannisyan V."/>
            <person name="Tunlid A."/>
            <person name="Velagapudi R."/>
            <person name="Vision T.J."/>
            <person name="Zeng Q."/>
            <person name="Zolan M.E."/>
            <person name="Pukkila P.J."/>
        </authorList>
    </citation>
    <scope>NUCLEOTIDE SEQUENCE [LARGE SCALE GENOMIC DNA]</scope>
    <source>
        <strain evidence="3">Okayama-7 / 130 / ATCC MYA-4618 / FGSC 9003</strain>
    </source>
</reference>
<evidence type="ECO:0000259" key="1">
    <source>
        <dbReference type="Pfam" id="PF20236"/>
    </source>
</evidence>
<dbReference type="KEGG" id="cci:CC1G_04872"/>
<comment type="caution">
    <text evidence="2">The sequence shown here is derived from an EMBL/GenBank/DDBJ whole genome shotgun (WGS) entry which is preliminary data.</text>
</comment>
<dbReference type="Proteomes" id="UP000001861">
    <property type="component" value="Unassembled WGS sequence"/>
</dbReference>
<organism evidence="2 3">
    <name type="scientific">Coprinopsis cinerea (strain Okayama-7 / 130 / ATCC MYA-4618 / FGSC 9003)</name>
    <name type="common">Inky cap fungus</name>
    <name type="synonym">Hormographiella aspergillata</name>
    <dbReference type="NCBI Taxonomy" id="240176"/>
    <lineage>
        <taxon>Eukaryota</taxon>
        <taxon>Fungi</taxon>
        <taxon>Dikarya</taxon>
        <taxon>Basidiomycota</taxon>
        <taxon>Agaricomycotina</taxon>
        <taxon>Agaricomycetes</taxon>
        <taxon>Agaricomycetidae</taxon>
        <taxon>Agaricales</taxon>
        <taxon>Agaricineae</taxon>
        <taxon>Psathyrellaceae</taxon>
        <taxon>Coprinopsis</taxon>
    </lineage>
</organism>
<feature type="domain" description="DUF6593" evidence="1">
    <location>
        <begin position="35"/>
        <end position="190"/>
    </location>
</feature>
<evidence type="ECO:0000313" key="3">
    <source>
        <dbReference type="Proteomes" id="UP000001861"/>
    </source>
</evidence>
<sequence>MADSTFDPSASRLSFESTETLIDASPLILKFNRRSVTNATIYSHTFPVYRISTNKDGTKTDVYDTLGNETRIATIKRREFLPDVIKYRNRGNGTAANDVVKINNWLKYEKLEGGLTGVSFDSTCGQLTWRYGQLERYRLALYKSKDFSNPIAYLDLSEPGIPILLRISPGYQYLVEDILMSALILEYKLKMFERLKKHDLLYGPILGSLVSFR</sequence>
<proteinExistence type="predicted"/>
<evidence type="ECO:0000313" key="2">
    <source>
        <dbReference type="EMBL" id="EAU80762.1"/>
    </source>
</evidence>
<protein>
    <recommendedName>
        <fullName evidence="1">DUF6593 domain-containing protein</fullName>
    </recommendedName>
</protein>
<dbReference type="eggNOG" id="ENOG502RBMU">
    <property type="taxonomic scope" value="Eukaryota"/>
</dbReference>
<dbReference type="EMBL" id="AACS02000002">
    <property type="protein sequence ID" value="EAU80762.1"/>
    <property type="molecule type" value="Genomic_DNA"/>
</dbReference>
<dbReference type="InterPro" id="IPR046528">
    <property type="entry name" value="DUF6593"/>
</dbReference>
<dbReference type="InParanoid" id="A8PFW0"/>
<dbReference type="OMA" id="AMVFIDQ"/>
<gene>
    <name evidence="2" type="ORF">CC1G_04872</name>
</gene>
<accession>A8PFW0</accession>
<dbReference type="AlphaFoldDB" id="A8PFW0"/>
<dbReference type="VEuPathDB" id="FungiDB:CC1G_04872"/>
<keyword evidence="3" id="KW-1185">Reference proteome</keyword>
<dbReference type="Pfam" id="PF20236">
    <property type="entry name" value="DUF6593"/>
    <property type="match status" value="1"/>
</dbReference>
<name>A8PFW0_COPC7</name>
<dbReference type="OrthoDB" id="3256331at2759"/>
<dbReference type="GeneID" id="6017687"/>
<dbReference type="RefSeq" id="XP_001841028.1">
    <property type="nucleotide sequence ID" value="XM_001840976.1"/>
</dbReference>